<dbReference type="GO" id="GO:0006355">
    <property type="term" value="P:regulation of DNA-templated transcription"/>
    <property type="evidence" value="ECO:0007669"/>
    <property type="project" value="InterPro"/>
</dbReference>
<dbReference type="NCBIfam" id="TIGR00254">
    <property type="entry name" value="GGDEF"/>
    <property type="match status" value="1"/>
</dbReference>
<dbReference type="KEGG" id="atm:ANT_31570"/>
<dbReference type="GO" id="GO:0043709">
    <property type="term" value="P:cell adhesion involved in single-species biofilm formation"/>
    <property type="evidence" value="ECO:0007669"/>
    <property type="project" value="TreeGrafter"/>
</dbReference>
<dbReference type="EMBL" id="AP012029">
    <property type="protein sequence ID" value="BAJ65181.1"/>
    <property type="molecule type" value="Genomic_DNA"/>
</dbReference>
<dbReference type="InterPro" id="IPR013767">
    <property type="entry name" value="PAS_fold"/>
</dbReference>
<dbReference type="SMART" id="SM00086">
    <property type="entry name" value="PAC"/>
    <property type="match status" value="2"/>
</dbReference>
<dbReference type="NCBIfam" id="TIGR00229">
    <property type="entry name" value="sensory_box"/>
    <property type="match status" value="2"/>
</dbReference>
<dbReference type="HOGENOM" id="CLU_507881_0_0_0"/>
<dbReference type="eggNOG" id="COG5002">
    <property type="taxonomic scope" value="Bacteria"/>
</dbReference>
<dbReference type="GO" id="GO:0005886">
    <property type="term" value="C:plasma membrane"/>
    <property type="evidence" value="ECO:0007669"/>
    <property type="project" value="TreeGrafter"/>
</dbReference>
<dbReference type="Gene3D" id="3.30.450.40">
    <property type="match status" value="1"/>
</dbReference>
<evidence type="ECO:0000259" key="1">
    <source>
        <dbReference type="PROSITE" id="PS50112"/>
    </source>
</evidence>
<organism evidence="4 5">
    <name type="scientific">Anaerolinea thermophila (strain DSM 14523 / JCM 11388 / NBRC 100420 / UNI-1)</name>
    <dbReference type="NCBI Taxonomy" id="926569"/>
    <lineage>
        <taxon>Bacteria</taxon>
        <taxon>Bacillati</taxon>
        <taxon>Chloroflexota</taxon>
        <taxon>Anaerolineae</taxon>
        <taxon>Anaerolineales</taxon>
        <taxon>Anaerolineaceae</taxon>
        <taxon>Anaerolinea</taxon>
    </lineage>
</organism>
<dbReference type="PANTHER" id="PTHR45138:SF9">
    <property type="entry name" value="DIGUANYLATE CYCLASE DGCM-RELATED"/>
    <property type="match status" value="1"/>
</dbReference>
<dbReference type="PROSITE" id="PS50112">
    <property type="entry name" value="PAS"/>
    <property type="match status" value="1"/>
</dbReference>
<dbReference type="InterPro" id="IPR000160">
    <property type="entry name" value="GGDEF_dom"/>
</dbReference>
<dbReference type="SUPFAM" id="SSF55781">
    <property type="entry name" value="GAF domain-like"/>
    <property type="match status" value="1"/>
</dbReference>
<evidence type="ECO:0000259" key="2">
    <source>
        <dbReference type="PROSITE" id="PS50113"/>
    </source>
</evidence>
<evidence type="ECO:0000313" key="4">
    <source>
        <dbReference type="EMBL" id="BAJ65181.1"/>
    </source>
</evidence>
<dbReference type="FunCoup" id="E8N331">
    <property type="interactions" value="2"/>
</dbReference>
<dbReference type="InterPro" id="IPR013656">
    <property type="entry name" value="PAS_4"/>
</dbReference>
<gene>
    <name evidence="4" type="ordered locus">ANT_31570</name>
</gene>
<dbReference type="InterPro" id="IPR035965">
    <property type="entry name" value="PAS-like_dom_sf"/>
</dbReference>
<dbReference type="GO" id="GO:0052621">
    <property type="term" value="F:diguanylate cyclase activity"/>
    <property type="evidence" value="ECO:0007669"/>
    <property type="project" value="TreeGrafter"/>
</dbReference>
<dbReference type="Gene3D" id="3.30.450.20">
    <property type="entry name" value="PAS domain"/>
    <property type="match status" value="2"/>
</dbReference>
<dbReference type="SMART" id="SM00065">
    <property type="entry name" value="GAF"/>
    <property type="match status" value="1"/>
</dbReference>
<dbReference type="PROSITE" id="PS50887">
    <property type="entry name" value="GGDEF"/>
    <property type="match status" value="1"/>
</dbReference>
<dbReference type="eggNOG" id="COG3706">
    <property type="taxonomic scope" value="Bacteria"/>
</dbReference>
<feature type="domain" description="PAS" evidence="1">
    <location>
        <begin position="157"/>
        <end position="228"/>
    </location>
</feature>
<dbReference type="Gene3D" id="3.30.70.270">
    <property type="match status" value="1"/>
</dbReference>
<dbReference type="FunFam" id="3.30.70.270:FF:000001">
    <property type="entry name" value="Diguanylate cyclase domain protein"/>
    <property type="match status" value="1"/>
</dbReference>
<dbReference type="GO" id="GO:1902201">
    <property type="term" value="P:negative regulation of bacterial-type flagellum-dependent cell motility"/>
    <property type="evidence" value="ECO:0007669"/>
    <property type="project" value="TreeGrafter"/>
</dbReference>
<keyword evidence="5" id="KW-1185">Reference proteome</keyword>
<evidence type="ECO:0000313" key="5">
    <source>
        <dbReference type="Proteomes" id="UP000008922"/>
    </source>
</evidence>
<dbReference type="Proteomes" id="UP000008922">
    <property type="component" value="Chromosome"/>
</dbReference>
<dbReference type="InterPro" id="IPR043128">
    <property type="entry name" value="Rev_trsase/Diguanyl_cyclase"/>
</dbReference>
<feature type="domain" description="PAC" evidence="2">
    <location>
        <begin position="231"/>
        <end position="283"/>
    </location>
</feature>
<dbReference type="PANTHER" id="PTHR45138">
    <property type="entry name" value="REGULATORY COMPONENTS OF SENSORY TRANSDUCTION SYSTEM"/>
    <property type="match status" value="1"/>
</dbReference>
<protein>
    <submittedName>
        <fullName evidence="4">Signaling protein</fullName>
    </submittedName>
</protein>
<feature type="domain" description="GGDEF" evidence="3">
    <location>
        <begin position="479"/>
        <end position="609"/>
    </location>
</feature>
<dbReference type="STRING" id="926569.ANT_31570"/>
<dbReference type="InterPro" id="IPR029016">
    <property type="entry name" value="GAF-like_dom_sf"/>
</dbReference>
<proteinExistence type="predicted"/>
<dbReference type="InterPro" id="IPR000014">
    <property type="entry name" value="PAS"/>
</dbReference>
<name>E8N331_ANATU</name>
<dbReference type="SUPFAM" id="SSF55785">
    <property type="entry name" value="PYP-like sensor domain (PAS domain)"/>
    <property type="match status" value="2"/>
</dbReference>
<dbReference type="Pfam" id="PF13185">
    <property type="entry name" value="GAF_2"/>
    <property type="match status" value="1"/>
</dbReference>
<dbReference type="InterPro" id="IPR003018">
    <property type="entry name" value="GAF"/>
</dbReference>
<sequence length="609" mass="68587">MLEFIYHFQKVRLVKGRFFYFFMNLSDFFLESNPLSAIFHNPRVGIAIVNSDLRFLFVNDHFADLMHLSNAALLQRSEGEITVWGDVENSLTLFRQLFSGEILHFSLLKRYQSDIGGAFVVELTATPLKDMNGNINGAFMVIVPLSARELPYNTPYPEDWYRQVLNGSPDTIAITDLNGVILFASSAAVKMFGYPDPRYALGKSLLAFIYPEDRERALQDFRTILEGNSPAAVEYRGVRADGSLFFFEVHGSILRDEQGAPQQMIFVLRDVTQRHRAENDRQQRIRELEAINATMVDMTTELDLQRLLEAIVERVALLLGALESNVALYDPDSRSLRMVAAYPPRLQDDHPSVPLGQGIIGKAAQSRKTLLVEDVSVWETSSAHGNAFRTWIAVPLLHKHELLGVVTVSADPSQRRFSTDDLRLIEMFAQSAAIAIQNATLFSEVQRLARLDSLTGALNRRSFYDQGQHEIQRAQRYHSPLSLIMLDVDHFKQVNDRYGHLAGDEALKAVVQTCLAQVRQADWVGRFGGEEFVILLPETSLEGALAMAQRLCTAVETLRFPGRDERMCITISVGVAERTLEMTQVEQLLNAADEALYRAKAMGRNRVSA</sequence>
<dbReference type="Pfam" id="PF00990">
    <property type="entry name" value="GGDEF"/>
    <property type="match status" value="1"/>
</dbReference>
<reference evidence="4 5" key="1">
    <citation type="submission" date="2010-12" db="EMBL/GenBank/DDBJ databases">
        <title>Whole genome sequence of Anaerolinea thermophila UNI-1.</title>
        <authorList>
            <person name="Narita-Yamada S."/>
            <person name="Kishi E."/>
            <person name="Watanabe Y."/>
            <person name="Takasaki K."/>
            <person name="Ankai A."/>
            <person name="Oguchi A."/>
            <person name="Fukui S."/>
            <person name="Takahashi M."/>
            <person name="Yashiro I."/>
            <person name="Hosoyama A."/>
            <person name="Sekiguchi Y."/>
            <person name="Hanada S."/>
            <person name="Fujita N."/>
        </authorList>
    </citation>
    <scope>NUCLEOTIDE SEQUENCE [LARGE SCALE GENOMIC DNA]</scope>
    <source>
        <strain evidence="5">DSM 14523 / JCM 11388 / NBRC 100420 / UNI-1</strain>
    </source>
</reference>
<dbReference type="SMART" id="SM00267">
    <property type="entry name" value="GGDEF"/>
    <property type="match status" value="1"/>
</dbReference>
<dbReference type="InterPro" id="IPR001610">
    <property type="entry name" value="PAC"/>
</dbReference>
<dbReference type="Pfam" id="PF08448">
    <property type="entry name" value="PAS_4"/>
    <property type="match status" value="1"/>
</dbReference>
<dbReference type="InParanoid" id="E8N331"/>
<dbReference type="InterPro" id="IPR050469">
    <property type="entry name" value="Diguanylate_Cyclase"/>
</dbReference>
<dbReference type="SMART" id="SM00091">
    <property type="entry name" value="PAS"/>
    <property type="match status" value="2"/>
</dbReference>
<dbReference type="InterPro" id="IPR029787">
    <property type="entry name" value="Nucleotide_cyclase"/>
</dbReference>
<dbReference type="SUPFAM" id="SSF55073">
    <property type="entry name" value="Nucleotide cyclase"/>
    <property type="match status" value="1"/>
</dbReference>
<dbReference type="PROSITE" id="PS50113">
    <property type="entry name" value="PAC"/>
    <property type="match status" value="1"/>
</dbReference>
<dbReference type="CDD" id="cd00130">
    <property type="entry name" value="PAS"/>
    <property type="match status" value="1"/>
</dbReference>
<dbReference type="AlphaFoldDB" id="E8N331"/>
<dbReference type="Pfam" id="PF00989">
    <property type="entry name" value="PAS"/>
    <property type="match status" value="1"/>
</dbReference>
<dbReference type="eggNOG" id="COG2203">
    <property type="taxonomic scope" value="Bacteria"/>
</dbReference>
<dbReference type="CDD" id="cd01949">
    <property type="entry name" value="GGDEF"/>
    <property type="match status" value="1"/>
</dbReference>
<dbReference type="InterPro" id="IPR000700">
    <property type="entry name" value="PAS-assoc_C"/>
</dbReference>
<evidence type="ECO:0000259" key="3">
    <source>
        <dbReference type="PROSITE" id="PS50887"/>
    </source>
</evidence>
<accession>E8N331</accession>